<comment type="similarity">
    <text evidence="2">Belongs to the SusD family.</text>
</comment>
<dbReference type="Gene3D" id="1.25.40.10">
    <property type="entry name" value="Tetratricopeptide repeat domain"/>
    <property type="match status" value="1"/>
</dbReference>
<evidence type="ECO:0000256" key="6">
    <source>
        <dbReference type="SAM" id="SignalP"/>
    </source>
</evidence>
<keyword evidence="5" id="KW-0998">Cell outer membrane</keyword>
<sequence>MKHIILKSAALAFLTLGTMSCADDLNISPIDPQTSSSYDVKQLLAKQYASLGLTGQKGPDGNGDMSGDEGESGFYRTVFNLNELNTDEIIWAWQDNEDMAPITNMAWTSASPRVNWCYQRLAYDVTLHNQFISEQTGKLPDDEIAEIRFLRALNYFEFLDLFRRAPFKLEFNGELPDEKVGIDLYNWIDQELTAIEPMMKEVGAYCNSKDFGRADRGAAYALHARLALNAMVYTDGQVNDYQKAKDYCDKIISANVYELAKEPKNGYTGYQQLFMADNDENPEAMKEIILPIRQDGAKARSHGGSTMLINGTRCSGMPYYYQSNPWQCIFARKDMVGKFIPSLDVVNADNDACTKSYDKYLKDNNLDASKLTEADILKMDEALGASTKEMVRKAGDDRALLYGGFAGGVRRLSPDKTIKNFFDGLSIVKWSNVRTDGAAAHGENFCDTDIPLFRLGEIYLTRAEALYRLGDKQGALKDIQKLQDRAHRINIAQSVDLNYILDEWCREFYLEGRRRSDLVRFGLFTSSQYVWSFKGGQENGVGVDSHYNVYPVPANEIAGNANLHQNPGY</sequence>
<keyword evidence="3 6" id="KW-0732">Signal</keyword>
<dbReference type="RefSeq" id="WP_042518710.1">
    <property type="nucleotide sequence ID" value="NZ_JXQK01000050.1"/>
</dbReference>
<reference evidence="8 9" key="1">
    <citation type="submission" date="2015-01" db="EMBL/GenBank/DDBJ databases">
        <title>Comparative genomics of non-oral Prevotella species.</title>
        <authorList>
            <person name="Accetto T."/>
            <person name="Nograsek B."/>
            <person name="Avgustin G."/>
        </authorList>
    </citation>
    <scope>NUCLEOTIDE SEQUENCE [LARGE SCALE GENOMIC DNA]</scope>
    <source>
        <strain evidence="8 9">P5-119</strain>
    </source>
</reference>
<accession>A0A0D0I6C1</accession>
<feature type="chain" id="PRO_5002211989" evidence="6">
    <location>
        <begin position="23"/>
        <end position="569"/>
    </location>
</feature>
<dbReference type="Gene3D" id="1.25.40.390">
    <property type="match status" value="1"/>
</dbReference>
<evidence type="ECO:0000256" key="4">
    <source>
        <dbReference type="ARBA" id="ARBA00023136"/>
    </source>
</evidence>
<dbReference type="PROSITE" id="PS51257">
    <property type="entry name" value="PROKAR_LIPOPROTEIN"/>
    <property type="match status" value="1"/>
</dbReference>
<evidence type="ECO:0000256" key="5">
    <source>
        <dbReference type="ARBA" id="ARBA00023237"/>
    </source>
</evidence>
<dbReference type="AlphaFoldDB" id="A0A0D0I6C1"/>
<name>A0A0D0I6C1_9BACT</name>
<evidence type="ECO:0000256" key="3">
    <source>
        <dbReference type="ARBA" id="ARBA00022729"/>
    </source>
</evidence>
<comment type="caution">
    <text evidence="8">The sequence shown here is derived from an EMBL/GenBank/DDBJ whole genome shotgun (WGS) entry which is preliminary data.</text>
</comment>
<feature type="signal peptide" evidence="6">
    <location>
        <begin position="1"/>
        <end position="22"/>
    </location>
</feature>
<comment type="subcellular location">
    <subcellularLocation>
        <location evidence="1">Cell outer membrane</location>
    </subcellularLocation>
</comment>
<dbReference type="InterPro" id="IPR012944">
    <property type="entry name" value="SusD_RagB_dom"/>
</dbReference>
<dbReference type="InterPro" id="IPR011990">
    <property type="entry name" value="TPR-like_helical_dom_sf"/>
</dbReference>
<evidence type="ECO:0000259" key="7">
    <source>
        <dbReference type="Pfam" id="PF07980"/>
    </source>
</evidence>
<organism evidence="8 9">
    <name type="scientific">Prevotella pectinovora</name>
    <dbReference type="NCBI Taxonomy" id="1602169"/>
    <lineage>
        <taxon>Bacteria</taxon>
        <taxon>Pseudomonadati</taxon>
        <taxon>Bacteroidota</taxon>
        <taxon>Bacteroidia</taxon>
        <taxon>Bacteroidales</taxon>
        <taxon>Prevotellaceae</taxon>
        <taxon>Prevotella</taxon>
    </lineage>
</organism>
<dbReference type="Pfam" id="PF07980">
    <property type="entry name" value="SusD_RagB"/>
    <property type="match status" value="1"/>
</dbReference>
<evidence type="ECO:0000256" key="1">
    <source>
        <dbReference type="ARBA" id="ARBA00004442"/>
    </source>
</evidence>
<dbReference type="EMBL" id="JXQK01000050">
    <property type="protein sequence ID" value="KIP62863.1"/>
    <property type="molecule type" value="Genomic_DNA"/>
</dbReference>
<keyword evidence="4" id="KW-0472">Membrane</keyword>
<evidence type="ECO:0000256" key="2">
    <source>
        <dbReference type="ARBA" id="ARBA00006275"/>
    </source>
</evidence>
<gene>
    <name evidence="8" type="ORF">ST44_05255</name>
</gene>
<keyword evidence="9" id="KW-1185">Reference proteome</keyword>
<dbReference type="STRING" id="1602171.ST44_05255"/>
<dbReference type="Proteomes" id="UP000032046">
    <property type="component" value="Unassembled WGS sequence"/>
</dbReference>
<evidence type="ECO:0000313" key="9">
    <source>
        <dbReference type="Proteomes" id="UP000032046"/>
    </source>
</evidence>
<protein>
    <submittedName>
        <fullName evidence="8">Carbohydrate-binding protein SusD</fullName>
    </submittedName>
</protein>
<evidence type="ECO:0000313" key="8">
    <source>
        <dbReference type="EMBL" id="KIP62863.1"/>
    </source>
</evidence>
<dbReference type="NCBIfam" id="NF033071">
    <property type="entry name" value="SusD"/>
    <property type="match status" value="1"/>
</dbReference>
<proteinExistence type="inferred from homology"/>
<dbReference type="SUPFAM" id="SSF48452">
    <property type="entry name" value="TPR-like"/>
    <property type="match status" value="1"/>
</dbReference>
<dbReference type="GO" id="GO:0009279">
    <property type="term" value="C:cell outer membrane"/>
    <property type="evidence" value="ECO:0007669"/>
    <property type="project" value="UniProtKB-SubCell"/>
</dbReference>
<feature type="domain" description="RagB/SusD" evidence="7">
    <location>
        <begin position="286"/>
        <end position="569"/>
    </location>
</feature>
<dbReference type="Gene3D" id="1.10.3780.10">
    <property type="entry name" value="SusD-like"/>
    <property type="match status" value="1"/>
</dbReference>